<dbReference type="GO" id="GO:0016747">
    <property type="term" value="F:acyltransferase activity, transferring groups other than amino-acyl groups"/>
    <property type="evidence" value="ECO:0007669"/>
    <property type="project" value="InterPro"/>
</dbReference>
<dbReference type="AlphaFoldDB" id="A0A2W2ATM9"/>
<dbReference type="InterPro" id="IPR050832">
    <property type="entry name" value="Bact_Acetyltransf"/>
</dbReference>
<evidence type="ECO:0000313" key="4">
    <source>
        <dbReference type="EMBL" id="PZF78581.1"/>
    </source>
</evidence>
<accession>A0A2W2ATM9</accession>
<evidence type="ECO:0000256" key="1">
    <source>
        <dbReference type="ARBA" id="ARBA00022679"/>
    </source>
</evidence>
<dbReference type="SUPFAM" id="SSF55729">
    <property type="entry name" value="Acyl-CoA N-acyltransferases (Nat)"/>
    <property type="match status" value="1"/>
</dbReference>
<name>A0A2W2ATM9_9HYPH</name>
<gene>
    <name evidence="4" type="ORF">DK847_01875</name>
</gene>
<feature type="domain" description="N-acetyltransferase" evidence="3">
    <location>
        <begin position="1"/>
        <end position="146"/>
    </location>
</feature>
<sequence>MIRAGQVADLPALTRIRTAVTENHLSVEGMAALGITHQSIAAELNDGHLACWVAMEGDAIAGFSMADRRDGSIFALFMDAAHEGKGHGSALLLACEHWLKRQGHAEARLSTERDSRAFAFYRRRGWREAAAEPGQPQDDAALVKQL</sequence>
<proteinExistence type="predicted"/>
<dbReference type="CDD" id="cd04301">
    <property type="entry name" value="NAT_SF"/>
    <property type="match status" value="1"/>
</dbReference>
<evidence type="ECO:0000259" key="3">
    <source>
        <dbReference type="PROSITE" id="PS51186"/>
    </source>
</evidence>
<dbReference type="Gene3D" id="3.40.630.30">
    <property type="match status" value="1"/>
</dbReference>
<evidence type="ECO:0000313" key="5">
    <source>
        <dbReference type="Proteomes" id="UP000248795"/>
    </source>
</evidence>
<dbReference type="RefSeq" id="WP_111195909.1">
    <property type="nucleotide sequence ID" value="NZ_QKVK01000001.1"/>
</dbReference>
<reference evidence="5" key="1">
    <citation type="submission" date="2018-06" db="EMBL/GenBank/DDBJ databases">
        <title>Aestuariibacter litoralis strain KCTC 52945T.</title>
        <authorList>
            <person name="Li X."/>
            <person name="Salam N."/>
            <person name="Li J.-L."/>
            <person name="Chen Y.-M."/>
            <person name="Yang Z.-W."/>
            <person name="Zhang L.-Y."/>
            <person name="Han M.-X."/>
            <person name="Xiao M."/>
            <person name="Li W.-J."/>
        </authorList>
    </citation>
    <scope>NUCLEOTIDE SEQUENCE [LARGE SCALE GENOMIC DNA]</scope>
    <source>
        <strain evidence="5">KCTC 52945</strain>
    </source>
</reference>
<keyword evidence="2" id="KW-0012">Acyltransferase</keyword>
<keyword evidence="1 4" id="KW-0808">Transferase</keyword>
<dbReference type="PANTHER" id="PTHR43877">
    <property type="entry name" value="AMINOALKYLPHOSPHONATE N-ACETYLTRANSFERASE-RELATED-RELATED"/>
    <property type="match status" value="1"/>
</dbReference>
<evidence type="ECO:0000256" key="2">
    <source>
        <dbReference type="ARBA" id="ARBA00023315"/>
    </source>
</evidence>
<keyword evidence="5" id="KW-1185">Reference proteome</keyword>
<dbReference type="EMBL" id="QKVK01000001">
    <property type="protein sequence ID" value="PZF78581.1"/>
    <property type="molecule type" value="Genomic_DNA"/>
</dbReference>
<organism evidence="4 5">
    <name type="scientific">Aestuariivirga litoralis</name>
    <dbReference type="NCBI Taxonomy" id="2650924"/>
    <lineage>
        <taxon>Bacteria</taxon>
        <taxon>Pseudomonadati</taxon>
        <taxon>Pseudomonadota</taxon>
        <taxon>Alphaproteobacteria</taxon>
        <taxon>Hyphomicrobiales</taxon>
        <taxon>Aestuariivirgaceae</taxon>
        <taxon>Aestuariivirga</taxon>
    </lineage>
</organism>
<dbReference type="PANTHER" id="PTHR43877:SF2">
    <property type="entry name" value="AMINOALKYLPHOSPHONATE N-ACETYLTRANSFERASE-RELATED"/>
    <property type="match status" value="1"/>
</dbReference>
<dbReference type="InterPro" id="IPR016181">
    <property type="entry name" value="Acyl_CoA_acyltransferase"/>
</dbReference>
<dbReference type="Proteomes" id="UP000248795">
    <property type="component" value="Unassembled WGS sequence"/>
</dbReference>
<dbReference type="Pfam" id="PF13673">
    <property type="entry name" value="Acetyltransf_10"/>
    <property type="match status" value="1"/>
</dbReference>
<comment type="caution">
    <text evidence="4">The sequence shown here is derived from an EMBL/GenBank/DDBJ whole genome shotgun (WGS) entry which is preliminary data.</text>
</comment>
<dbReference type="PROSITE" id="PS51186">
    <property type="entry name" value="GNAT"/>
    <property type="match status" value="1"/>
</dbReference>
<dbReference type="InterPro" id="IPR000182">
    <property type="entry name" value="GNAT_dom"/>
</dbReference>
<protein>
    <submittedName>
        <fullName evidence="4">GNAT family N-acetyltransferase</fullName>
    </submittedName>
</protein>